<evidence type="ECO:0000256" key="1">
    <source>
        <dbReference type="SAM" id="MobiDB-lite"/>
    </source>
</evidence>
<feature type="compositionally biased region" description="Pro residues" evidence="1">
    <location>
        <begin position="104"/>
        <end position="114"/>
    </location>
</feature>
<comment type="caution">
    <text evidence="2">The sequence shown here is derived from an EMBL/GenBank/DDBJ whole genome shotgun (WGS) entry which is preliminary data.</text>
</comment>
<gene>
    <name evidence="2" type="ORF">KUF71_015683</name>
</gene>
<feature type="compositionally biased region" description="Pro residues" evidence="1">
    <location>
        <begin position="53"/>
        <end position="68"/>
    </location>
</feature>
<feature type="region of interest" description="Disordered" evidence="1">
    <location>
        <begin position="1"/>
        <end position="71"/>
    </location>
</feature>
<organism evidence="2 3">
    <name type="scientific">Frankliniella fusca</name>
    <dbReference type="NCBI Taxonomy" id="407009"/>
    <lineage>
        <taxon>Eukaryota</taxon>
        <taxon>Metazoa</taxon>
        <taxon>Ecdysozoa</taxon>
        <taxon>Arthropoda</taxon>
        <taxon>Hexapoda</taxon>
        <taxon>Insecta</taxon>
        <taxon>Pterygota</taxon>
        <taxon>Neoptera</taxon>
        <taxon>Paraneoptera</taxon>
        <taxon>Thysanoptera</taxon>
        <taxon>Terebrantia</taxon>
        <taxon>Thripoidea</taxon>
        <taxon>Thripidae</taxon>
        <taxon>Frankliniella</taxon>
    </lineage>
</organism>
<proteinExistence type="predicted"/>
<protein>
    <submittedName>
        <fullName evidence="2">Acetamidase regulatory protein</fullName>
    </submittedName>
</protein>
<feature type="region of interest" description="Disordered" evidence="1">
    <location>
        <begin position="99"/>
        <end position="163"/>
    </location>
</feature>
<evidence type="ECO:0000313" key="2">
    <source>
        <dbReference type="EMBL" id="KAK3927399.1"/>
    </source>
</evidence>
<feature type="compositionally biased region" description="Low complexity" evidence="1">
    <location>
        <begin position="43"/>
        <end position="52"/>
    </location>
</feature>
<sequence>MSHRAEEEQLYRQSREVQFIRAASARSPTAPHPTPTPGLRSRGSVSSASTSGPGPPAAPVPAPAPAPPAAGDDLLLSVLQYPVTASAGGGTAYQHRVVTTRSPGAPPPYYPSPSPSRREQDGDESAPGAPPPASLALGGHLSDTDDTDGGNVSDPEHHAGLGRGGFSLHNFGAAMVSKLPAGNSANNLPASPRGKHCKFWCVHLLRNFCEFS</sequence>
<feature type="compositionally biased region" description="Basic and acidic residues" evidence="1">
    <location>
        <begin position="1"/>
        <end position="15"/>
    </location>
</feature>
<name>A0AAE1HTX2_9NEOP</name>
<dbReference type="AlphaFoldDB" id="A0AAE1HTX2"/>
<reference evidence="2" key="1">
    <citation type="submission" date="2021-07" db="EMBL/GenBank/DDBJ databases">
        <authorList>
            <person name="Catto M.A."/>
            <person name="Jacobson A."/>
            <person name="Kennedy G."/>
            <person name="Labadie P."/>
            <person name="Hunt B.G."/>
            <person name="Srinivasan R."/>
        </authorList>
    </citation>
    <scope>NUCLEOTIDE SEQUENCE</scope>
    <source>
        <strain evidence="2">PL_HMW_Pooled</strain>
        <tissue evidence="2">Head</tissue>
    </source>
</reference>
<accession>A0AAE1HTX2</accession>
<dbReference type="EMBL" id="JAHWGI010001285">
    <property type="protein sequence ID" value="KAK3927399.1"/>
    <property type="molecule type" value="Genomic_DNA"/>
</dbReference>
<evidence type="ECO:0000313" key="3">
    <source>
        <dbReference type="Proteomes" id="UP001219518"/>
    </source>
</evidence>
<reference evidence="2" key="2">
    <citation type="journal article" date="2023" name="BMC Genomics">
        <title>Pest status, molecular evolution, and epigenetic factors derived from the genome assembly of Frankliniella fusca, a thysanopteran phytovirus vector.</title>
        <authorList>
            <person name="Catto M.A."/>
            <person name="Labadie P.E."/>
            <person name="Jacobson A.L."/>
            <person name="Kennedy G.G."/>
            <person name="Srinivasan R."/>
            <person name="Hunt B.G."/>
        </authorList>
    </citation>
    <scope>NUCLEOTIDE SEQUENCE</scope>
    <source>
        <strain evidence="2">PL_HMW_Pooled</strain>
    </source>
</reference>
<dbReference type="Proteomes" id="UP001219518">
    <property type="component" value="Unassembled WGS sequence"/>
</dbReference>
<keyword evidence="3" id="KW-1185">Reference proteome</keyword>